<dbReference type="InterPro" id="IPR001867">
    <property type="entry name" value="OmpR/PhoB-type_DNA-bd"/>
</dbReference>
<sequence>MSAERARHGGSPAPEVTGDPRAHARGLAEVFDAVLGDRPSRQAPRPVVSESWRRSLAAHVDPDHRTPPVVFAADQLPDLRAAHPLSACLPVLRSTLGAIADDAMHVMLVTDAEGHILWRDGAAAVLSTADGVGLVPGARWSESAIGTNAMGTALAVDAPVQIHSAEHLVRTYHGWTCVAAPVHDPETGAILGAVDVSGPLHTVHPALLQLVSATARLAEAELRVRLALADEQLRMRLLPHLTGLGGAPGALVSAAGRVLAGQPWGWWPDRVPVPAGDRPLQVNGREVVVEPLDGAHLLRVVAPGPAVPRAPQPRLALRLLGNGVPHVLVNGRTVPLTLRLAEVLAVLALHPAGLTGERLAALVYGDAGNQTTVRGEVRRLRALIGPELLRTRPYRLVPTVVSDVAQVQAALQAGRAQAALAACPGPLLPGSDAPAIRELRDELGAGLRRAVLATGDLDLLQAFTAHPLGRTDLEAHDRLVASLPVHDPRWRRAAHRRARVQADS</sequence>
<dbReference type="GO" id="GO:0000160">
    <property type="term" value="P:phosphorelay signal transduction system"/>
    <property type="evidence" value="ECO:0007669"/>
    <property type="project" value="InterPro"/>
</dbReference>
<dbReference type="STRING" id="477641.MODMU_0294"/>
<dbReference type="GO" id="GO:0006355">
    <property type="term" value="P:regulation of DNA-templated transcription"/>
    <property type="evidence" value="ECO:0007669"/>
    <property type="project" value="InterPro"/>
</dbReference>
<organism evidence="4 5">
    <name type="scientific">Modestobacter italicus (strain DSM 44449 / CECT 9708 / BC 501)</name>
    <dbReference type="NCBI Taxonomy" id="2732864"/>
    <lineage>
        <taxon>Bacteria</taxon>
        <taxon>Bacillati</taxon>
        <taxon>Actinomycetota</taxon>
        <taxon>Actinomycetes</taxon>
        <taxon>Geodermatophilales</taxon>
        <taxon>Geodermatophilaceae</taxon>
        <taxon>Modestobacter</taxon>
    </lineage>
</organism>
<dbReference type="InterPro" id="IPR003018">
    <property type="entry name" value="GAF"/>
</dbReference>
<dbReference type="SMART" id="SM00862">
    <property type="entry name" value="Trans_reg_C"/>
    <property type="match status" value="1"/>
</dbReference>
<feature type="domain" description="OmpR/PhoB-type" evidence="3">
    <location>
        <begin position="331"/>
        <end position="396"/>
    </location>
</feature>
<dbReference type="Pfam" id="PF01590">
    <property type="entry name" value="GAF"/>
    <property type="match status" value="1"/>
</dbReference>
<dbReference type="PATRIC" id="fig|477641.3.peg.282"/>
<dbReference type="Proteomes" id="UP000006461">
    <property type="component" value="Chromosome"/>
</dbReference>
<dbReference type="eggNOG" id="COG3284">
    <property type="taxonomic scope" value="Bacteria"/>
</dbReference>
<evidence type="ECO:0000256" key="1">
    <source>
        <dbReference type="ARBA" id="ARBA00023125"/>
    </source>
</evidence>
<dbReference type="OrthoDB" id="3928741at2"/>
<dbReference type="GO" id="GO:0003677">
    <property type="term" value="F:DNA binding"/>
    <property type="evidence" value="ECO:0007669"/>
    <property type="project" value="UniProtKB-KW"/>
</dbReference>
<evidence type="ECO:0000313" key="4">
    <source>
        <dbReference type="EMBL" id="CCH85756.1"/>
    </source>
</evidence>
<dbReference type="KEGG" id="mmar:MODMU_0294"/>
<feature type="region of interest" description="Disordered" evidence="2">
    <location>
        <begin position="1"/>
        <end position="23"/>
    </location>
</feature>
<dbReference type="OMA" id="DAPVQIH"/>
<reference evidence="4 5" key="1">
    <citation type="journal article" date="2012" name="J. Bacteriol.">
        <title>Genome Sequence of Radiation-Resistant Modestobacter marinus Strain BC501, a Representative Actinobacterium That Thrives on Calcareous Stone Surfaces.</title>
        <authorList>
            <person name="Normand P."/>
            <person name="Gury J."/>
            <person name="Pujic P."/>
            <person name="Chouaia B."/>
            <person name="Crotti E."/>
            <person name="Brusetti L."/>
            <person name="Daffonchio D."/>
            <person name="Vacherie B."/>
            <person name="Barbe V."/>
            <person name="Medigue C."/>
            <person name="Calteau A."/>
            <person name="Ghodhbane-Gtari F."/>
            <person name="Essoussi I."/>
            <person name="Nouioui I."/>
            <person name="Abbassi-Ghozzi I."/>
            <person name="Gtari M."/>
        </authorList>
    </citation>
    <scope>NUCLEOTIDE SEQUENCE [LARGE SCALE GENOMIC DNA]</scope>
    <source>
        <strain evidence="5">BC 501</strain>
    </source>
</reference>
<dbReference type="HOGENOM" id="CLU_037518_1_0_11"/>
<proteinExistence type="predicted"/>
<keyword evidence="5" id="KW-1185">Reference proteome</keyword>
<accession>I4EQU3</accession>
<dbReference type="InterPro" id="IPR029016">
    <property type="entry name" value="GAF-like_dom_sf"/>
</dbReference>
<name>I4EQU3_MODI5</name>
<evidence type="ECO:0000256" key="2">
    <source>
        <dbReference type="SAM" id="MobiDB-lite"/>
    </source>
</evidence>
<evidence type="ECO:0000259" key="3">
    <source>
        <dbReference type="SMART" id="SM00862"/>
    </source>
</evidence>
<gene>
    <name evidence="4" type="ordered locus">MODMU_0294</name>
</gene>
<evidence type="ECO:0000313" key="5">
    <source>
        <dbReference type="Proteomes" id="UP000006461"/>
    </source>
</evidence>
<dbReference type="Gene3D" id="3.30.450.40">
    <property type="match status" value="1"/>
</dbReference>
<protein>
    <submittedName>
        <fullName evidence="4">Phytochrome sensor protein</fullName>
    </submittedName>
</protein>
<dbReference type="EMBL" id="FO203431">
    <property type="protein sequence ID" value="CCH85756.1"/>
    <property type="molecule type" value="Genomic_DNA"/>
</dbReference>
<dbReference type="AlphaFoldDB" id="I4EQU3"/>
<keyword evidence="1" id="KW-0238">DNA-binding</keyword>